<keyword evidence="2" id="KW-1185">Reference proteome</keyword>
<dbReference type="EMBL" id="WUYX01000026">
    <property type="protein sequence ID" value="MXV61828.1"/>
    <property type="molecule type" value="Genomic_DNA"/>
</dbReference>
<evidence type="ECO:0000313" key="1">
    <source>
        <dbReference type="EMBL" id="MXV61828.1"/>
    </source>
</evidence>
<evidence type="ECO:0000313" key="2">
    <source>
        <dbReference type="Proteomes" id="UP000434101"/>
    </source>
</evidence>
<dbReference type="OrthoDB" id="380664at2157"/>
<accession>A0A6B0VJY3</accession>
<dbReference type="Proteomes" id="UP000434101">
    <property type="component" value="Unassembled WGS sequence"/>
</dbReference>
<proteinExistence type="predicted"/>
<comment type="caution">
    <text evidence="1">The sequence shown here is derived from an EMBL/GenBank/DDBJ whole genome shotgun (WGS) entry which is preliminary data.</text>
</comment>
<sequence>MGDNLEGRPTAFCATCDGTEPIKRTVPWQPNICTVCGSNVSASDE</sequence>
<reference evidence="1 2" key="1">
    <citation type="submission" date="2020-01" db="EMBL/GenBank/DDBJ databases">
        <title>Natronorubrum sp. JWXQ-INN 674 isolated from Inner Mongolia Autonomous Region of China.</title>
        <authorList>
            <person name="Xue Q."/>
        </authorList>
    </citation>
    <scope>NUCLEOTIDE SEQUENCE [LARGE SCALE GENOMIC DNA]</scope>
    <source>
        <strain evidence="1 2">JWXQ-INN-674</strain>
    </source>
</reference>
<dbReference type="RefSeq" id="WP_160064055.1">
    <property type="nucleotide sequence ID" value="NZ_WUYX01000026.1"/>
</dbReference>
<gene>
    <name evidence="1" type="ORF">GS429_07060</name>
</gene>
<name>A0A6B0VJY3_9EURY</name>
<organism evidence="1 2">
    <name type="scientific">Natronorubrum halalkaliphilum</name>
    <dbReference type="NCBI Taxonomy" id="2691917"/>
    <lineage>
        <taxon>Archaea</taxon>
        <taxon>Methanobacteriati</taxon>
        <taxon>Methanobacteriota</taxon>
        <taxon>Stenosarchaea group</taxon>
        <taxon>Halobacteria</taxon>
        <taxon>Halobacteriales</taxon>
        <taxon>Natrialbaceae</taxon>
        <taxon>Natronorubrum</taxon>
    </lineage>
</organism>
<dbReference type="AlphaFoldDB" id="A0A6B0VJY3"/>
<protein>
    <submittedName>
        <fullName evidence="1">Uncharacterized protein</fullName>
    </submittedName>
</protein>